<gene>
    <name evidence="3" type="ORF">LOC62_03G003949</name>
</gene>
<keyword evidence="2" id="KW-0732">Signal</keyword>
<sequence length="85" mass="8534">MKPFVSLVLAFLALAAHHHHHGAAATPIALAGDNAPAAAAPAIVWPTFVGPVKFTPAKAGLTPPEGGKPITARGGAGDKHSHHRG</sequence>
<dbReference type="GeneID" id="87807190"/>
<reference evidence="3" key="1">
    <citation type="submission" date="2023-10" db="EMBL/GenBank/DDBJ databases">
        <authorList>
            <person name="Noh H."/>
        </authorList>
    </citation>
    <scope>NUCLEOTIDE SEQUENCE</scope>
    <source>
        <strain evidence="3">DUCC4014</strain>
    </source>
</reference>
<dbReference type="EMBL" id="CP086716">
    <property type="protein sequence ID" value="WOO80430.1"/>
    <property type="molecule type" value="Genomic_DNA"/>
</dbReference>
<protein>
    <submittedName>
        <fullName evidence="3">Uncharacterized protein</fullName>
    </submittedName>
</protein>
<evidence type="ECO:0000256" key="2">
    <source>
        <dbReference type="SAM" id="SignalP"/>
    </source>
</evidence>
<proteinExistence type="predicted"/>
<feature type="signal peptide" evidence="2">
    <location>
        <begin position="1"/>
        <end position="25"/>
    </location>
</feature>
<evidence type="ECO:0000313" key="3">
    <source>
        <dbReference type="EMBL" id="WOO80430.1"/>
    </source>
</evidence>
<feature type="chain" id="PRO_5041981890" evidence="2">
    <location>
        <begin position="26"/>
        <end position="85"/>
    </location>
</feature>
<dbReference type="AlphaFoldDB" id="A0AAF1BJZ5"/>
<evidence type="ECO:0000256" key="1">
    <source>
        <dbReference type="SAM" id="MobiDB-lite"/>
    </source>
</evidence>
<organism evidence="3 4">
    <name type="scientific">Vanrija pseudolonga</name>
    <dbReference type="NCBI Taxonomy" id="143232"/>
    <lineage>
        <taxon>Eukaryota</taxon>
        <taxon>Fungi</taxon>
        <taxon>Dikarya</taxon>
        <taxon>Basidiomycota</taxon>
        <taxon>Agaricomycotina</taxon>
        <taxon>Tremellomycetes</taxon>
        <taxon>Trichosporonales</taxon>
        <taxon>Trichosporonaceae</taxon>
        <taxon>Vanrija</taxon>
    </lineage>
</organism>
<name>A0AAF1BJZ5_9TREE</name>
<accession>A0AAF1BJZ5</accession>
<evidence type="ECO:0000313" key="4">
    <source>
        <dbReference type="Proteomes" id="UP000827549"/>
    </source>
</evidence>
<feature type="region of interest" description="Disordered" evidence="1">
    <location>
        <begin position="57"/>
        <end position="85"/>
    </location>
</feature>
<keyword evidence="4" id="KW-1185">Reference proteome</keyword>
<dbReference type="Proteomes" id="UP000827549">
    <property type="component" value="Chromosome 3"/>
</dbReference>
<dbReference type="RefSeq" id="XP_062626462.1">
    <property type="nucleotide sequence ID" value="XM_062770478.1"/>
</dbReference>